<proteinExistence type="predicted"/>
<accession>A0A5C1PZQ9</accession>
<evidence type="ECO:0000256" key="3">
    <source>
        <dbReference type="SAM" id="MobiDB-lite"/>
    </source>
</evidence>
<dbReference type="Proteomes" id="UP000323522">
    <property type="component" value="Chromosome"/>
</dbReference>
<dbReference type="GO" id="GO:0006508">
    <property type="term" value="P:proteolysis"/>
    <property type="evidence" value="ECO:0007669"/>
    <property type="project" value="UniProtKB-KW"/>
</dbReference>
<gene>
    <name evidence="5" type="ORF">EWH46_07745</name>
</gene>
<dbReference type="OrthoDB" id="8559002at2"/>
<dbReference type="InterPro" id="IPR051201">
    <property type="entry name" value="Chloro_Bact_Ser_Proteases"/>
</dbReference>
<dbReference type="PRINTS" id="PR00834">
    <property type="entry name" value="PROTEASES2C"/>
</dbReference>
<dbReference type="AlphaFoldDB" id="A0A5C1PZQ9"/>
<keyword evidence="4" id="KW-0472">Membrane</keyword>
<feature type="transmembrane region" description="Helical" evidence="4">
    <location>
        <begin position="26"/>
        <end position="47"/>
    </location>
</feature>
<dbReference type="InterPro" id="IPR009003">
    <property type="entry name" value="Peptidase_S1_PA"/>
</dbReference>
<dbReference type="PANTHER" id="PTHR43343:SF3">
    <property type="entry name" value="PROTEASE DO-LIKE 8, CHLOROPLASTIC"/>
    <property type="match status" value="1"/>
</dbReference>
<reference evidence="5 6" key="1">
    <citation type="submission" date="2019-02" db="EMBL/GenBank/DDBJ databases">
        <title>Complete Genome Sequence and Methylome Analysis of Sphaerotilus natans subsp. sulfidivorans D-507.</title>
        <authorList>
            <person name="Fomenkov A."/>
            <person name="Gridneva E."/>
            <person name="Smolyakov D."/>
            <person name="Dubinina G."/>
            <person name="Vincze T."/>
            <person name="Grabovich M."/>
            <person name="Roberts R.J."/>
        </authorList>
    </citation>
    <scope>NUCLEOTIDE SEQUENCE [LARGE SCALE GENOMIC DNA]</scope>
    <source>
        <strain evidence="5 6">D-507</strain>
    </source>
</reference>
<feature type="compositionally biased region" description="Low complexity" evidence="3">
    <location>
        <begin position="51"/>
        <end position="67"/>
    </location>
</feature>
<name>A0A5C1PZQ9_9BURK</name>
<feature type="region of interest" description="Disordered" evidence="3">
    <location>
        <begin position="287"/>
        <end position="325"/>
    </location>
</feature>
<keyword evidence="4" id="KW-0812">Transmembrane</keyword>
<sequence>MIFARALDMVCHRDGKETGITMHQNVNTAGLTAGIIAIILSGCWMTAQAQNSPSPRNLPNVPNVSPNPVAPAPVTEGRVAPEPSGSSVYARSVRSVVYIECQKSGKSAGGFLGAGSIIAESGLILTNAHVIEGSDRCFAVLKPEGKVSIGKDTPILALHVRAVDPTKDLALVSLVSPPAGLKPLPIGSLKDVEVGQTVHAIGHPRGILWSYTNGVVSQIREKEQLAPSFVADVVQTQAPISQGNSGGPLISSTGALVGVNTFSRRDAQNLNFAVAVNEVQAFLQRASRGEHQVTAPSRSAKAENGQAQESEEKCEPRTLEERPSKKVPGKIVVMDIGCTGRANAALLTPDDPEKDRILYVSTRAPERGAEPYYDVRYYINPRSDKVSRSWHDVDSDGRPDFLGIHKDGGRRPVSFVAFTTAIGD</sequence>
<evidence type="ECO:0000256" key="2">
    <source>
        <dbReference type="ARBA" id="ARBA00022801"/>
    </source>
</evidence>
<feature type="region of interest" description="Disordered" evidence="3">
    <location>
        <begin position="51"/>
        <end position="83"/>
    </location>
</feature>
<keyword evidence="4" id="KW-1133">Transmembrane helix</keyword>
<feature type="compositionally biased region" description="Basic and acidic residues" evidence="3">
    <location>
        <begin position="310"/>
        <end position="324"/>
    </location>
</feature>
<keyword evidence="2" id="KW-0378">Hydrolase</keyword>
<evidence type="ECO:0000256" key="4">
    <source>
        <dbReference type="SAM" id="Phobius"/>
    </source>
</evidence>
<dbReference type="PANTHER" id="PTHR43343">
    <property type="entry name" value="PEPTIDASE S12"/>
    <property type="match status" value="1"/>
</dbReference>
<evidence type="ECO:0000256" key="1">
    <source>
        <dbReference type="ARBA" id="ARBA00022670"/>
    </source>
</evidence>
<evidence type="ECO:0000313" key="6">
    <source>
        <dbReference type="Proteomes" id="UP000323522"/>
    </source>
</evidence>
<dbReference type="SUPFAM" id="SSF50494">
    <property type="entry name" value="Trypsin-like serine proteases"/>
    <property type="match status" value="1"/>
</dbReference>
<dbReference type="InterPro" id="IPR001940">
    <property type="entry name" value="Peptidase_S1C"/>
</dbReference>
<dbReference type="GO" id="GO:0004252">
    <property type="term" value="F:serine-type endopeptidase activity"/>
    <property type="evidence" value="ECO:0007669"/>
    <property type="project" value="InterPro"/>
</dbReference>
<dbReference type="Gene3D" id="2.40.10.120">
    <property type="match status" value="1"/>
</dbReference>
<protein>
    <submittedName>
        <fullName evidence="5">Serine protease</fullName>
    </submittedName>
</protein>
<dbReference type="Pfam" id="PF13365">
    <property type="entry name" value="Trypsin_2"/>
    <property type="match status" value="1"/>
</dbReference>
<dbReference type="KEGG" id="snn:EWH46_07745"/>
<evidence type="ECO:0000313" key="5">
    <source>
        <dbReference type="EMBL" id="QEN00681.1"/>
    </source>
</evidence>
<dbReference type="RefSeq" id="WP_149503404.1">
    <property type="nucleotide sequence ID" value="NZ_CP035708.1"/>
</dbReference>
<keyword evidence="1 5" id="KW-0645">Protease</keyword>
<organism evidence="5 6">
    <name type="scientific">Sphaerotilus sulfidivorans</name>
    <dbReference type="NCBI Taxonomy" id="639200"/>
    <lineage>
        <taxon>Bacteria</taxon>
        <taxon>Pseudomonadati</taxon>
        <taxon>Pseudomonadota</taxon>
        <taxon>Betaproteobacteria</taxon>
        <taxon>Burkholderiales</taxon>
        <taxon>Sphaerotilaceae</taxon>
        <taxon>Sphaerotilus</taxon>
    </lineage>
</organism>
<dbReference type="EMBL" id="CP035708">
    <property type="protein sequence ID" value="QEN00681.1"/>
    <property type="molecule type" value="Genomic_DNA"/>
</dbReference>